<evidence type="ECO:0000256" key="1">
    <source>
        <dbReference type="SAM" id="Phobius"/>
    </source>
</evidence>
<reference evidence="2 3" key="1">
    <citation type="submission" date="2016-05" db="EMBL/GenBank/DDBJ databases">
        <authorList>
            <consortium name="Pathogen Informatics"/>
        </authorList>
    </citation>
    <scope>NUCLEOTIDE SEQUENCE [LARGE SCALE GENOMIC DNA]</scope>
    <source>
        <strain evidence="2 3">2880STDY5682802</strain>
    </source>
</reference>
<name>A0A8G2A3S5_RAOPL</name>
<comment type="caution">
    <text evidence="2">The sequence shown here is derived from an EMBL/GenBank/DDBJ whole genome shotgun (WGS) entry which is preliminary data.</text>
</comment>
<dbReference type="AlphaFoldDB" id="A0A8G2A3S5"/>
<keyword evidence="1" id="KW-1133">Transmembrane helix</keyword>
<keyword evidence="1" id="KW-0812">Transmembrane</keyword>
<accession>A0A8G2A3S5</accession>
<proteinExistence type="predicted"/>
<sequence>MGWSLPEVSEKELAPSWSPWVCLLIIILGLFIGLLVAVLKSPTTELPSLRSSVI</sequence>
<keyword evidence="1" id="KW-0472">Membrane</keyword>
<protein>
    <submittedName>
        <fullName evidence="2">Uncharacterized protein</fullName>
    </submittedName>
</protein>
<feature type="transmembrane region" description="Helical" evidence="1">
    <location>
        <begin position="17"/>
        <end position="39"/>
    </location>
</feature>
<evidence type="ECO:0000313" key="3">
    <source>
        <dbReference type="Proteomes" id="UP000078124"/>
    </source>
</evidence>
<evidence type="ECO:0000313" key="2">
    <source>
        <dbReference type="EMBL" id="SAQ15487.1"/>
    </source>
</evidence>
<gene>
    <name evidence="2" type="ORF">SAMEA2273876_05645</name>
</gene>
<organism evidence="2 3">
    <name type="scientific">Raoultella planticola</name>
    <name type="common">Klebsiella planticola</name>
    <dbReference type="NCBI Taxonomy" id="575"/>
    <lineage>
        <taxon>Bacteria</taxon>
        <taxon>Pseudomonadati</taxon>
        <taxon>Pseudomonadota</taxon>
        <taxon>Gammaproteobacteria</taxon>
        <taxon>Enterobacterales</taxon>
        <taxon>Enterobacteriaceae</taxon>
        <taxon>Klebsiella/Raoultella group</taxon>
        <taxon>Raoultella</taxon>
    </lineage>
</organism>
<dbReference type="Proteomes" id="UP000078124">
    <property type="component" value="Unassembled WGS sequence"/>
</dbReference>
<dbReference type="EMBL" id="FLAC01000055">
    <property type="protein sequence ID" value="SAQ15487.1"/>
    <property type="molecule type" value="Genomic_DNA"/>
</dbReference>